<dbReference type="InterPro" id="IPR020843">
    <property type="entry name" value="ER"/>
</dbReference>
<dbReference type="CDD" id="cd05288">
    <property type="entry name" value="PGDH"/>
    <property type="match status" value="1"/>
</dbReference>
<sequence>MATASASSAEQLPREQAWVIQKPSVGHYTPDCLRLEERPQRPLEEGEIRVGTVYLSLDPSYLTQLRLGDAAYVVPLDVGDVMKGVVLGVVEETRAPDFAPGDVVSALADWSTHPVLTTGAGGPIPPTRIERQPGVRLSAHLTVFSHIGLVAMIGMGEIAKPEAGETVLVSAAAGAVGTIAAQIAQAYGCRVIGIAGGEEKCRFLLDDLGLDGAIDYRSESVDEALGRLCPEGVDVYFDNVGGEMLDTVLLHLAKRARVLLCGAMSQYDLPDPSQHYGLKNTFRLVLASARMEGFIPPDHVDRYEAIFGELGRLSMTGAVRHRPHVVAGMEQVASALQLLLTGGNQGKLMVQVSHDPWDGVSG</sequence>
<comment type="caution">
    <text evidence="3">The sequence shown here is derived from an EMBL/GenBank/DDBJ whole genome shotgun (WGS) entry which is preliminary data.</text>
</comment>
<dbReference type="InterPro" id="IPR036291">
    <property type="entry name" value="NAD(P)-bd_dom_sf"/>
</dbReference>
<dbReference type="EMBL" id="JADBGF010000001">
    <property type="protein sequence ID" value="MBE1594092.1"/>
    <property type="molecule type" value="Genomic_DNA"/>
</dbReference>
<dbReference type="Pfam" id="PF00107">
    <property type="entry name" value="ADH_zinc_N"/>
    <property type="match status" value="1"/>
</dbReference>
<dbReference type="SUPFAM" id="SSF50129">
    <property type="entry name" value="GroES-like"/>
    <property type="match status" value="1"/>
</dbReference>
<feature type="domain" description="Enoyl reductase (ER)" evidence="2">
    <location>
        <begin position="28"/>
        <end position="350"/>
    </location>
</feature>
<name>A0A8I0NZI3_9ACTN</name>
<organism evidence="3 4">
    <name type="scientific">Streptomyces stelliscabiei</name>
    <dbReference type="NCBI Taxonomy" id="146820"/>
    <lineage>
        <taxon>Bacteria</taxon>
        <taxon>Bacillati</taxon>
        <taxon>Actinomycetota</taxon>
        <taxon>Actinomycetes</taxon>
        <taxon>Kitasatosporales</taxon>
        <taxon>Streptomycetaceae</taxon>
        <taxon>Streptomyces</taxon>
    </lineage>
</organism>
<reference evidence="3 4" key="1">
    <citation type="submission" date="2020-10" db="EMBL/GenBank/DDBJ databases">
        <title>Sequencing the genomes of 1000 actinobacteria strains.</title>
        <authorList>
            <person name="Klenk H.-P."/>
        </authorList>
    </citation>
    <scope>NUCLEOTIDE SEQUENCE [LARGE SCALE GENOMIC DNA]</scope>
    <source>
        <strain evidence="3 4">DSM 41803</strain>
    </source>
</reference>
<gene>
    <name evidence="3" type="ORF">H4687_000221</name>
</gene>
<dbReference type="InterPro" id="IPR041694">
    <property type="entry name" value="ADH_N_2"/>
</dbReference>
<dbReference type="Proteomes" id="UP000629287">
    <property type="component" value="Unassembled WGS sequence"/>
</dbReference>
<dbReference type="OrthoDB" id="9805663at2"/>
<keyword evidence="4" id="KW-1185">Reference proteome</keyword>
<evidence type="ECO:0000256" key="1">
    <source>
        <dbReference type="ARBA" id="ARBA00023002"/>
    </source>
</evidence>
<dbReference type="RefSeq" id="WP_050399393.1">
    <property type="nucleotide sequence ID" value="NZ_JADBGF010000001.1"/>
</dbReference>
<evidence type="ECO:0000259" key="2">
    <source>
        <dbReference type="SMART" id="SM00829"/>
    </source>
</evidence>
<accession>A0A8I0NZI3</accession>
<dbReference type="AlphaFoldDB" id="A0A8I0NZI3"/>
<evidence type="ECO:0000313" key="3">
    <source>
        <dbReference type="EMBL" id="MBE1594092.1"/>
    </source>
</evidence>
<keyword evidence="1" id="KW-0560">Oxidoreductase</keyword>
<dbReference type="SMART" id="SM00829">
    <property type="entry name" value="PKS_ER"/>
    <property type="match status" value="1"/>
</dbReference>
<dbReference type="InterPro" id="IPR045010">
    <property type="entry name" value="MDR_fam"/>
</dbReference>
<dbReference type="SUPFAM" id="SSF51735">
    <property type="entry name" value="NAD(P)-binding Rossmann-fold domains"/>
    <property type="match status" value="1"/>
</dbReference>
<dbReference type="FunFam" id="3.40.50.720:FF:000121">
    <property type="entry name" value="Prostaglandin reductase 2"/>
    <property type="match status" value="1"/>
</dbReference>
<dbReference type="PANTHER" id="PTHR43205">
    <property type="entry name" value="PROSTAGLANDIN REDUCTASE"/>
    <property type="match status" value="1"/>
</dbReference>
<dbReference type="Gene3D" id="3.40.50.720">
    <property type="entry name" value="NAD(P)-binding Rossmann-like Domain"/>
    <property type="match status" value="1"/>
</dbReference>
<dbReference type="GO" id="GO:0016628">
    <property type="term" value="F:oxidoreductase activity, acting on the CH-CH group of donors, NAD or NADP as acceptor"/>
    <property type="evidence" value="ECO:0007669"/>
    <property type="project" value="InterPro"/>
</dbReference>
<protein>
    <submittedName>
        <fullName evidence="3">NADPH-dependent curcumin reductase CurA</fullName>
    </submittedName>
</protein>
<evidence type="ECO:0000313" key="4">
    <source>
        <dbReference type="Proteomes" id="UP000629287"/>
    </source>
</evidence>
<dbReference type="InterPro" id="IPR013149">
    <property type="entry name" value="ADH-like_C"/>
</dbReference>
<proteinExistence type="predicted"/>
<dbReference type="Gene3D" id="3.90.180.10">
    <property type="entry name" value="Medium-chain alcohol dehydrogenases, catalytic domain"/>
    <property type="match status" value="1"/>
</dbReference>
<dbReference type="PANTHER" id="PTHR43205:SF7">
    <property type="entry name" value="PROSTAGLANDIN REDUCTASE 1"/>
    <property type="match status" value="1"/>
</dbReference>
<dbReference type="Pfam" id="PF16884">
    <property type="entry name" value="ADH_N_2"/>
    <property type="match status" value="1"/>
</dbReference>
<dbReference type="GeneID" id="86824908"/>
<dbReference type="InterPro" id="IPR011032">
    <property type="entry name" value="GroES-like_sf"/>
</dbReference>